<dbReference type="PROSITE" id="PS50011">
    <property type="entry name" value="PROTEIN_KINASE_DOM"/>
    <property type="match status" value="1"/>
</dbReference>
<reference evidence="26" key="1">
    <citation type="submission" date="2016-04" db="EMBL/GenBank/DDBJ databases">
        <title>Cephalotus genome sequencing.</title>
        <authorList>
            <person name="Fukushima K."/>
            <person name="Hasebe M."/>
            <person name="Fang X."/>
        </authorList>
    </citation>
    <scope>NUCLEOTIDE SEQUENCE [LARGE SCALE GENOMIC DNA]</scope>
    <source>
        <strain evidence="26">cv. St1</strain>
    </source>
</reference>
<sequence>MCSSVALVVGLDGGHDKDALLDLKSAITEDYLGLTLNWNPEDKDPCSWHGVTCDSLSHRVTALSISSNTSPTCSLLSITTIKGGNFSVMFPCLHADDNNASLAKLRGILPPSIGKLTQLRVLSLRFNGFFGELPLEIGKLHFLEILDLGFNAFDGPIPLALQNCTSLGVINLSGNRFNGTIPRYFARFLGLQIVDLSFNMLSGSIPDELGDNCVSLEHLHLAGNSLSGSIPSNLGNCSKLRSILLSSNMLQDDIPSSLGKLGNLEALDLSRNFLSGVVPPELGSCIQLKLLVLKNNYGSLFLRNDSSLTIQPENEGMEDFNYFDGELPDSVTKLPNLRVLWAPNVNLEGNVPQNWGSCSKLEMLNLAQNYFGGQMPASLSNCKSLYFLDLSSNNLTGSLSEEFFVPCMVVFNVSKNSLSGNFPRYSNSVCSKLSVNFSISYTDFLIYYSSFFYTKAALMSMSSYSFPLSGPAVFHDFSNNLFTGPVPPFLIALGSFSARPFYGFWLNGNNFEGNISTYSFDPCLSLAGLIFNIGNNGLVGYIPSDMGSHCKCMKILSLEGNELVGSIPRPFANLTSLVSLNLSNNKLQGPLPSYIGQMKDLKYLSLSSNDFTGAIPLELSQLSSLEVLEISSNHLSGVIPSHLATLEHLNILRVDHNNLSGQIPSGFSNMTSLLDLNVSFNNLSGSVPMNSNLVKCENLQGNPNLQPCHTDPSSSEWEQQHSGNVSQQQAYSPAGIQRHSNGFSPIEIASITSALIIISVLIALVLLLVCMKKFLSNSVSGQGLGRKEIVTCNSIGVELTYENVIRATGGFNVQNCIGSGGFGATYKAEIIPGVVVAVKRLSIGRFQGVQQFSAEIKTLGRVQHPNLVTLIGYHVSESEMFLIYNYLPGGNLERFIQERPRTVEWSMLHKIALDIARALAYLHDECVPRVLHRDIKPSNILLDTNFNAYLSDFGLARLLGTSETHATTDVAGTFGYVAPEYAMTCRVSDKADVYSYGVVLLELISDKKALDPSFSAFGNGFNIVAWASMLLQQRQACEFFAAGLWDSGPHEDLVEMLHLGILCTGESLTSRPSMRQVAQRLKRIQPPTA</sequence>
<dbReference type="PRINTS" id="PR00019">
    <property type="entry name" value="LEURICHRPT"/>
</dbReference>
<gene>
    <name evidence="25" type="ORF">CFOL_v3_13380</name>
</gene>
<proteinExistence type="inferred from homology"/>
<dbReference type="GO" id="GO:0009945">
    <property type="term" value="P:radial axis specification"/>
    <property type="evidence" value="ECO:0007669"/>
    <property type="project" value="UniProtKB-ARBA"/>
</dbReference>
<feature type="binding site" evidence="22">
    <location>
        <position position="839"/>
    </location>
    <ligand>
        <name>ATP</name>
        <dbReference type="ChEBI" id="CHEBI:30616"/>
    </ligand>
</feature>
<evidence type="ECO:0000313" key="25">
    <source>
        <dbReference type="EMBL" id="GAV69880.1"/>
    </source>
</evidence>
<keyword evidence="10 23" id="KW-0812">Transmembrane</keyword>
<dbReference type="InterPro" id="IPR000719">
    <property type="entry name" value="Prot_kinase_dom"/>
</dbReference>
<dbReference type="SUPFAM" id="SSF52047">
    <property type="entry name" value="RNI-like"/>
    <property type="match status" value="1"/>
</dbReference>
<dbReference type="Gene3D" id="3.80.10.10">
    <property type="entry name" value="Ribonuclease Inhibitor"/>
    <property type="match status" value="6"/>
</dbReference>
<evidence type="ECO:0000256" key="17">
    <source>
        <dbReference type="ARBA" id="ARBA00023136"/>
    </source>
</evidence>
<dbReference type="OrthoDB" id="1896041at2759"/>
<keyword evidence="12" id="KW-0677">Repeat</keyword>
<dbReference type="SMART" id="SM00220">
    <property type="entry name" value="S_TKc"/>
    <property type="match status" value="1"/>
</dbReference>
<dbReference type="FunFam" id="3.30.200.20:FF:000260">
    <property type="entry name" value="LRR receptor-like serine/threonine-protein kinase RPK2"/>
    <property type="match status" value="1"/>
</dbReference>
<evidence type="ECO:0000256" key="7">
    <source>
        <dbReference type="ARBA" id="ARBA00022553"/>
    </source>
</evidence>
<keyword evidence="7" id="KW-0597">Phosphoprotein</keyword>
<dbReference type="InParanoid" id="A0A1Q3BPE0"/>
<evidence type="ECO:0000256" key="22">
    <source>
        <dbReference type="PROSITE-ProRule" id="PRU10141"/>
    </source>
</evidence>
<evidence type="ECO:0000256" key="14">
    <source>
        <dbReference type="ARBA" id="ARBA00022777"/>
    </source>
</evidence>
<keyword evidence="8" id="KW-0433">Leucine-rich repeat</keyword>
<keyword evidence="5" id="KW-1003">Cell membrane</keyword>
<evidence type="ECO:0000256" key="23">
    <source>
        <dbReference type="SAM" id="Phobius"/>
    </source>
</evidence>
<dbReference type="Pfam" id="PF00560">
    <property type="entry name" value="LRR_1"/>
    <property type="match status" value="5"/>
</dbReference>
<evidence type="ECO:0000256" key="9">
    <source>
        <dbReference type="ARBA" id="ARBA00022679"/>
    </source>
</evidence>
<evidence type="ECO:0000256" key="2">
    <source>
        <dbReference type="ARBA" id="ARBA00008684"/>
    </source>
</evidence>
<dbReference type="GO" id="GO:0009942">
    <property type="term" value="P:longitudinal axis specification"/>
    <property type="evidence" value="ECO:0007669"/>
    <property type="project" value="UniProtKB-ARBA"/>
</dbReference>
<dbReference type="GO" id="GO:0004674">
    <property type="term" value="F:protein serine/threonine kinase activity"/>
    <property type="evidence" value="ECO:0007669"/>
    <property type="project" value="UniProtKB-KW"/>
</dbReference>
<dbReference type="PANTHER" id="PTHR27000">
    <property type="entry name" value="LEUCINE-RICH REPEAT RECEPTOR-LIKE PROTEIN KINASE FAMILY PROTEIN-RELATED"/>
    <property type="match status" value="1"/>
</dbReference>
<dbReference type="Proteomes" id="UP000187406">
    <property type="component" value="Unassembled WGS sequence"/>
</dbReference>
<evidence type="ECO:0000256" key="4">
    <source>
        <dbReference type="ARBA" id="ARBA00022473"/>
    </source>
</evidence>
<keyword evidence="15 22" id="KW-0067">ATP-binding</keyword>
<keyword evidence="4" id="KW-0217">Developmental protein</keyword>
<evidence type="ECO:0000256" key="8">
    <source>
        <dbReference type="ARBA" id="ARBA00022614"/>
    </source>
</evidence>
<keyword evidence="11" id="KW-0732">Signal</keyword>
<evidence type="ECO:0000256" key="19">
    <source>
        <dbReference type="ARBA" id="ARBA00023180"/>
    </source>
</evidence>
<dbReference type="AlphaFoldDB" id="A0A1Q3BPE0"/>
<dbReference type="SMART" id="SM00369">
    <property type="entry name" value="LRR_TYP"/>
    <property type="match status" value="7"/>
</dbReference>
<dbReference type="Pfam" id="PF23598">
    <property type="entry name" value="LRR_14"/>
    <property type="match status" value="1"/>
</dbReference>
<dbReference type="InterPro" id="IPR013210">
    <property type="entry name" value="LRR_N_plant-typ"/>
</dbReference>
<dbReference type="InterPro" id="IPR001611">
    <property type="entry name" value="Leu-rich_rpt"/>
</dbReference>
<dbReference type="EC" id="2.7.11.1" evidence="3"/>
<dbReference type="InterPro" id="IPR011009">
    <property type="entry name" value="Kinase-like_dom_sf"/>
</dbReference>
<dbReference type="FunFam" id="3.80.10.10:FF:000041">
    <property type="entry name" value="LRR receptor-like serine/threonine-protein kinase ERECTA"/>
    <property type="match status" value="2"/>
</dbReference>
<evidence type="ECO:0000256" key="1">
    <source>
        <dbReference type="ARBA" id="ARBA00004251"/>
    </source>
</evidence>
<feature type="transmembrane region" description="Helical" evidence="23">
    <location>
        <begin position="748"/>
        <end position="770"/>
    </location>
</feature>
<dbReference type="SUPFAM" id="SSF56112">
    <property type="entry name" value="Protein kinase-like (PK-like)"/>
    <property type="match status" value="1"/>
</dbReference>
<dbReference type="Pfam" id="PF08263">
    <property type="entry name" value="LRRNT_2"/>
    <property type="match status" value="1"/>
</dbReference>
<accession>A0A1Q3BPE0</accession>
<comment type="subcellular location">
    <subcellularLocation>
        <location evidence="1">Cell membrane</location>
        <topology evidence="1">Single-pass type I membrane protein</topology>
    </subcellularLocation>
</comment>
<dbReference type="InterPro" id="IPR032675">
    <property type="entry name" value="LRR_dom_sf"/>
</dbReference>
<dbReference type="InterPro" id="IPR055414">
    <property type="entry name" value="LRR_R13L4/SHOC2-like"/>
</dbReference>
<comment type="similarity">
    <text evidence="2">Belongs to the protein kinase superfamily. Ser/Thr protein kinase family.</text>
</comment>
<dbReference type="InterPro" id="IPR003591">
    <property type="entry name" value="Leu-rich_rpt_typical-subtyp"/>
</dbReference>
<dbReference type="FunFam" id="1.10.510.10:FF:000192">
    <property type="entry name" value="LRR receptor-like serine/threonine-protein kinase RPK2"/>
    <property type="match status" value="1"/>
</dbReference>
<dbReference type="SUPFAM" id="SSF52058">
    <property type="entry name" value="L domain-like"/>
    <property type="match status" value="1"/>
</dbReference>
<protein>
    <recommendedName>
        <fullName evidence="3">non-specific serine/threonine protein kinase</fullName>
        <ecNumber evidence="3">2.7.11.1</ecNumber>
    </recommendedName>
</protein>
<dbReference type="PROSITE" id="PS00108">
    <property type="entry name" value="PROTEIN_KINASE_ST"/>
    <property type="match status" value="1"/>
</dbReference>
<evidence type="ECO:0000259" key="24">
    <source>
        <dbReference type="PROSITE" id="PS50011"/>
    </source>
</evidence>
<evidence type="ECO:0000256" key="16">
    <source>
        <dbReference type="ARBA" id="ARBA00022989"/>
    </source>
</evidence>
<dbReference type="PANTHER" id="PTHR27000:SF569">
    <property type="entry name" value="LRR RECEPTOR-LIKE SERINE_THREONINE-PROTEIN KINASE RPK2"/>
    <property type="match status" value="1"/>
</dbReference>
<dbReference type="Gene3D" id="3.30.200.20">
    <property type="entry name" value="Phosphorylase Kinase, domain 1"/>
    <property type="match status" value="1"/>
</dbReference>
<dbReference type="GO" id="GO:0009414">
    <property type="term" value="P:response to water deprivation"/>
    <property type="evidence" value="ECO:0007669"/>
    <property type="project" value="UniProtKB-ARBA"/>
</dbReference>
<evidence type="ECO:0000256" key="10">
    <source>
        <dbReference type="ARBA" id="ARBA00022692"/>
    </source>
</evidence>
<evidence type="ECO:0000256" key="12">
    <source>
        <dbReference type="ARBA" id="ARBA00022737"/>
    </source>
</evidence>
<comment type="catalytic activity">
    <reaction evidence="20">
        <text>L-threonyl-[protein] + ATP = O-phospho-L-threonyl-[protein] + ADP + H(+)</text>
        <dbReference type="Rhea" id="RHEA:46608"/>
        <dbReference type="Rhea" id="RHEA-COMP:11060"/>
        <dbReference type="Rhea" id="RHEA-COMP:11605"/>
        <dbReference type="ChEBI" id="CHEBI:15378"/>
        <dbReference type="ChEBI" id="CHEBI:30013"/>
        <dbReference type="ChEBI" id="CHEBI:30616"/>
        <dbReference type="ChEBI" id="CHEBI:61977"/>
        <dbReference type="ChEBI" id="CHEBI:456216"/>
        <dbReference type="EC" id="2.7.11.1"/>
    </reaction>
</comment>
<keyword evidence="13 22" id="KW-0547">Nucleotide-binding</keyword>
<evidence type="ECO:0000256" key="11">
    <source>
        <dbReference type="ARBA" id="ARBA00022729"/>
    </source>
</evidence>
<comment type="caution">
    <text evidence="25">The sequence shown here is derived from an EMBL/GenBank/DDBJ whole genome shotgun (WGS) entry which is preliminary data.</text>
</comment>
<dbReference type="CDD" id="cd14066">
    <property type="entry name" value="STKc_IRAK"/>
    <property type="match status" value="1"/>
</dbReference>
<feature type="domain" description="Protein kinase" evidence="24">
    <location>
        <begin position="811"/>
        <end position="1084"/>
    </location>
</feature>
<dbReference type="STRING" id="3775.A0A1Q3BPE0"/>
<evidence type="ECO:0000256" key="21">
    <source>
        <dbReference type="ARBA" id="ARBA00048679"/>
    </source>
</evidence>
<dbReference type="Gene3D" id="1.10.510.10">
    <property type="entry name" value="Transferase(Phosphotransferase) domain 1"/>
    <property type="match status" value="1"/>
</dbReference>
<evidence type="ECO:0000313" key="26">
    <source>
        <dbReference type="Proteomes" id="UP000187406"/>
    </source>
</evidence>
<dbReference type="GO" id="GO:0005524">
    <property type="term" value="F:ATP binding"/>
    <property type="evidence" value="ECO:0007669"/>
    <property type="project" value="UniProtKB-UniRule"/>
</dbReference>
<organism evidence="25 26">
    <name type="scientific">Cephalotus follicularis</name>
    <name type="common">Albany pitcher plant</name>
    <dbReference type="NCBI Taxonomy" id="3775"/>
    <lineage>
        <taxon>Eukaryota</taxon>
        <taxon>Viridiplantae</taxon>
        <taxon>Streptophyta</taxon>
        <taxon>Embryophyta</taxon>
        <taxon>Tracheophyta</taxon>
        <taxon>Spermatophyta</taxon>
        <taxon>Magnoliopsida</taxon>
        <taxon>eudicotyledons</taxon>
        <taxon>Gunneridae</taxon>
        <taxon>Pentapetalae</taxon>
        <taxon>rosids</taxon>
        <taxon>fabids</taxon>
        <taxon>Oxalidales</taxon>
        <taxon>Cephalotaceae</taxon>
        <taxon>Cephalotus</taxon>
    </lineage>
</organism>
<comment type="catalytic activity">
    <reaction evidence="21">
        <text>L-seryl-[protein] + ATP = O-phospho-L-seryl-[protein] + ADP + H(+)</text>
        <dbReference type="Rhea" id="RHEA:17989"/>
        <dbReference type="Rhea" id="RHEA-COMP:9863"/>
        <dbReference type="Rhea" id="RHEA-COMP:11604"/>
        <dbReference type="ChEBI" id="CHEBI:15378"/>
        <dbReference type="ChEBI" id="CHEBI:29999"/>
        <dbReference type="ChEBI" id="CHEBI:30616"/>
        <dbReference type="ChEBI" id="CHEBI:83421"/>
        <dbReference type="ChEBI" id="CHEBI:456216"/>
        <dbReference type="EC" id="2.7.11.1"/>
    </reaction>
</comment>
<evidence type="ECO:0000256" key="18">
    <source>
        <dbReference type="ARBA" id="ARBA00023170"/>
    </source>
</evidence>
<name>A0A1Q3BPE0_CEPFO</name>
<evidence type="ECO:0000256" key="6">
    <source>
        <dbReference type="ARBA" id="ARBA00022527"/>
    </source>
</evidence>
<keyword evidence="16 23" id="KW-1133">Transmembrane helix</keyword>
<dbReference type="Pfam" id="PF00069">
    <property type="entry name" value="Pkinase"/>
    <property type="match status" value="1"/>
</dbReference>
<keyword evidence="17 23" id="KW-0472">Membrane</keyword>
<evidence type="ECO:0000256" key="13">
    <source>
        <dbReference type="ARBA" id="ARBA00022741"/>
    </source>
</evidence>
<dbReference type="GO" id="GO:0005886">
    <property type="term" value="C:plasma membrane"/>
    <property type="evidence" value="ECO:0007669"/>
    <property type="project" value="UniProtKB-SubCell"/>
</dbReference>
<evidence type="ECO:0000256" key="5">
    <source>
        <dbReference type="ARBA" id="ARBA00022475"/>
    </source>
</evidence>
<keyword evidence="6" id="KW-0723">Serine/threonine-protein kinase</keyword>
<dbReference type="GO" id="GO:0048508">
    <property type="term" value="P:embryonic meristem development"/>
    <property type="evidence" value="ECO:0007669"/>
    <property type="project" value="UniProtKB-ARBA"/>
</dbReference>
<keyword evidence="18" id="KW-0675">Receptor</keyword>
<keyword evidence="14 25" id="KW-0418">Kinase</keyword>
<keyword evidence="19" id="KW-0325">Glycoprotein</keyword>
<evidence type="ECO:0000256" key="20">
    <source>
        <dbReference type="ARBA" id="ARBA00047899"/>
    </source>
</evidence>
<dbReference type="InterPro" id="IPR017441">
    <property type="entry name" value="Protein_kinase_ATP_BS"/>
</dbReference>
<evidence type="ECO:0000256" key="15">
    <source>
        <dbReference type="ARBA" id="ARBA00022840"/>
    </source>
</evidence>
<dbReference type="GO" id="GO:0009409">
    <property type="term" value="P:response to cold"/>
    <property type="evidence" value="ECO:0007669"/>
    <property type="project" value="UniProtKB-ARBA"/>
</dbReference>
<dbReference type="FunFam" id="3.80.10.10:FF:000095">
    <property type="entry name" value="LRR receptor-like serine/threonine-protein kinase GSO1"/>
    <property type="match status" value="1"/>
</dbReference>
<keyword evidence="9" id="KW-0808">Transferase</keyword>
<dbReference type="InterPro" id="IPR008271">
    <property type="entry name" value="Ser/Thr_kinase_AS"/>
</dbReference>
<dbReference type="PROSITE" id="PS00107">
    <property type="entry name" value="PROTEIN_KINASE_ATP"/>
    <property type="match status" value="1"/>
</dbReference>
<dbReference type="EMBL" id="BDDD01000759">
    <property type="protein sequence ID" value="GAV69880.1"/>
    <property type="molecule type" value="Genomic_DNA"/>
</dbReference>
<keyword evidence="26" id="KW-1185">Reference proteome</keyword>
<evidence type="ECO:0000256" key="3">
    <source>
        <dbReference type="ARBA" id="ARBA00012513"/>
    </source>
</evidence>